<feature type="repeat" description="PPR" evidence="3">
    <location>
        <begin position="578"/>
        <end position="612"/>
    </location>
</feature>
<dbReference type="EMBL" id="JAVIJP010000039">
    <property type="protein sequence ID" value="KAL3627486.1"/>
    <property type="molecule type" value="Genomic_DNA"/>
</dbReference>
<evidence type="ECO:0000313" key="4">
    <source>
        <dbReference type="EMBL" id="KAL3627486.1"/>
    </source>
</evidence>
<evidence type="ECO:0000256" key="2">
    <source>
        <dbReference type="ARBA" id="ARBA00022737"/>
    </source>
</evidence>
<evidence type="ECO:0000256" key="3">
    <source>
        <dbReference type="PROSITE-ProRule" id="PRU00708"/>
    </source>
</evidence>
<feature type="repeat" description="PPR" evidence="3">
    <location>
        <begin position="211"/>
        <end position="245"/>
    </location>
</feature>
<dbReference type="AlphaFoldDB" id="A0ABD3CCE5"/>
<dbReference type="Pfam" id="PF13041">
    <property type="entry name" value="PPR_2"/>
    <property type="match status" value="4"/>
</dbReference>
<protein>
    <recommendedName>
        <fullName evidence="6">Pentatricopeptide repeat-containing protein</fullName>
    </recommendedName>
</protein>
<dbReference type="InterPro" id="IPR011990">
    <property type="entry name" value="TPR-like_helical_dom_sf"/>
</dbReference>
<gene>
    <name evidence="4" type="ORF">CASFOL_028849</name>
</gene>
<keyword evidence="5" id="KW-1185">Reference proteome</keyword>
<reference evidence="5" key="1">
    <citation type="journal article" date="2024" name="IScience">
        <title>Strigolactones Initiate the Formation of Haustorium-like Structures in Castilleja.</title>
        <authorList>
            <person name="Buerger M."/>
            <person name="Peterson D."/>
            <person name="Chory J."/>
        </authorList>
    </citation>
    <scope>NUCLEOTIDE SEQUENCE [LARGE SCALE GENOMIC DNA]</scope>
</reference>
<name>A0ABD3CCE5_9LAMI</name>
<feature type="repeat" description="PPR" evidence="3">
    <location>
        <begin position="442"/>
        <end position="476"/>
    </location>
</feature>
<dbReference type="PANTHER" id="PTHR47447">
    <property type="entry name" value="OS03G0856100 PROTEIN"/>
    <property type="match status" value="1"/>
</dbReference>
<dbReference type="InterPro" id="IPR002885">
    <property type="entry name" value="PPR_rpt"/>
</dbReference>
<feature type="repeat" description="PPR" evidence="3">
    <location>
        <begin position="543"/>
        <end position="577"/>
    </location>
</feature>
<feature type="repeat" description="PPR" evidence="3">
    <location>
        <begin position="337"/>
        <end position="371"/>
    </location>
</feature>
<feature type="repeat" description="PPR" evidence="3">
    <location>
        <begin position="511"/>
        <end position="541"/>
    </location>
</feature>
<dbReference type="PANTHER" id="PTHR47447:SF22">
    <property type="entry name" value="TETRATRICOPEPTIDE-LIKE HELICAL DOMAIN SUPERFAMILY"/>
    <property type="match status" value="1"/>
</dbReference>
<sequence length="629" mass="70796">MFLGLHSSKSRYLFVRALHIGPKLASPGAEDILFKALCVNIRQKKWKILNQLSSNLTNTLLSRIFREFQASPGLLLEIYQRIGEHKAISHSLNSCCITIHIMVGRKKYDDALSLMEQLMISKGHAAFEIFEALINTGSVSNIPVFDTLVRACTRNGLTDDAYELIKRLRIDSCWVSIHAMNNFLNHLLKIGDIGRFWIAYREMIFFGYYENVNTFNLLILALCKECKLSEAFSVLYKMLKSGIIPNVVGVNMLVDGACRADKLDLAVKLIEKIGIMSMGYKGNPELAEEIMGKMVIMGMSPNIRTYGILVDGYSRNGFLEDAFRLCDEMVEKGLIPNSAVYNLLIHWLYMEGDVSGALFLLSNMMKNCVPPDRFTHSIIVKGLCRNGQVNEALRVHNWGLEKNLAKDVFSHNVLIDYIFRDKDIRGAKQVLCSMFVRGLVPDVVTYGTMIVGYCKASGIEKALDIYSEMIKMNKNPNLVILNSILDGFCKEDNFDYSGVLIGEMKRLNMYDAVTFNTLLSGYCCSGKIEEAFGLFNSMGKMANKVTFNIMINMLCKLGLFEHAKELLGVMLCRGLKPDEITYTTLITSVSKTSSSEEVVKMHDYLVLRGVIPDEQTFKAVVSWVTEEGI</sequence>
<dbReference type="Pfam" id="PF01535">
    <property type="entry name" value="PPR"/>
    <property type="match status" value="1"/>
</dbReference>
<organism evidence="4 5">
    <name type="scientific">Castilleja foliolosa</name>
    <dbReference type="NCBI Taxonomy" id="1961234"/>
    <lineage>
        <taxon>Eukaryota</taxon>
        <taxon>Viridiplantae</taxon>
        <taxon>Streptophyta</taxon>
        <taxon>Embryophyta</taxon>
        <taxon>Tracheophyta</taxon>
        <taxon>Spermatophyta</taxon>
        <taxon>Magnoliopsida</taxon>
        <taxon>eudicotyledons</taxon>
        <taxon>Gunneridae</taxon>
        <taxon>Pentapetalae</taxon>
        <taxon>asterids</taxon>
        <taxon>lamiids</taxon>
        <taxon>Lamiales</taxon>
        <taxon>Orobanchaceae</taxon>
        <taxon>Pedicularideae</taxon>
        <taxon>Castillejinae</taxon>
        <taxon>Castilleja</taxon>
    </lineage>
</organism>
<feature type="repeat" description="PPR" evidence="3">
    <location>
        <begin position="302"/>
        <end position="336"/>
    </location>
</feature>
<dbReference type="PROSITE" id="PS51375">
    <property type="entry name" value="PPR"/>
    <property type="match status" value="9"/>
</dbReference>
<accession>A0ABD3CCE5</accession>
<dbReference type="Gene3D" id="1.25.40.10">
    <property type="entry name" value="Tetratricopeptide repeat domain"/>
    <property type="match status" value="6"/>
</dbReference>
<feature type="repeat" description="PPR" evidence="3">
    <location>
        <begin position="407"/>
        <end position="441"/>
    </location>
</feature>
<dbReference type="Proteomes" id="UP001632038">
    <property type="component" value="Unassembled WGS sequence"/>
</dbReference>
<keyword evidence="2" id="KW-0677">Repeat</keyword>
<dbReference type="NCBIfam" id="TIGR00756">
    <property type="entry name" value="PPR"/>
    <property type="match status" value="8"/>
</dbReference>
<comment type="caution">
    <text evidence="4">The sequence shown here is derived from an EMBL/GenBank/DDBJ whole genome shotgun (WGS) entry which is preliminary data.</text>
</comment>
<evidence type="ECO:0008006" key="6">
    <source>
        <dbReference type="Google" id="ProtNLM"/>
    </source>
</evidence>
<evidence type="ECO:0000256" key="1">
    <source>
        <dbReference type="ARBA" id="ARBA00007626"/>
    </source>
</evidence>
<evidence type="ECO:0000313" key="5">
    <source>
        <dbReference type="Proteomes" id="UP001632038"/>
    </source>
</evidence>
<proteinExistence type="inferred from homology"/>
<feature type="repeat" description="PPR" evidence="3">
    <location>
        <begin position="372"/>
        <end position="406"/>
    </location>
</feature>
<comment type="similarity">
    <text evidence="1">Belongs to the PPR family. P subfamily.</text>
</comment>
<dbReference type="Pfam" id="PF12854">
    <property type="entry name" value="PPR_1"/>
    <property type="match status" value="2"/>
</dbReference>